<keyword evidence="2" id="KW-1185">Reference proteome</keyword>
<dbReference type="EMBL" id="PKSM01000109">
    <property type="protein sequence ID" value="POW11673.1"/>
    <property type="molecule type" value="Genomic_DNA"/>
</dbReference>
<dbReference type="VEuPathDB" id="FungiDB:PSHT_08359"/>
<proteinExistence type="predicted"/>
<dbReference type="AlphaFoldDB" id="A0A2S4VQ96"/>
<reference evidence="2" key="2">
    <citation type="journal article" date="2018" name="BMC Genomics">
        <title>Genomic insights into host adaptation between the wheat stripe rust pathogen (Puccinia striiformis f. sp. tritici) and the barley stripe rust pathogen (Puccinia striiformis f. sp. hordei).</title>
        <authorList>
            <person name="Xia C."/>
            <person name="Wang M."/>
            <person name="Yin C."/>
            <person name="Cornejo O.E."/>
            <person name="Hulbert S.H."/>
            <person name="Chen X."/>
        </authorList>
    </citation>
    <scope>NUCLEOTIDE SEQUENCE [LARGE SCALE GENOMIC DNA]</scope>
    <source>
        <strain evidence="2">93TX-2</strain>
    </source>
</reference>
<dbReference type="Proteomes" id="UP000238274">
    <property type="component" value="Unassembled WGS sequence"/>
</dbReference>
<evidence type="ECO:0000313" key="1">
    <source>
        <dbReference type="EMBL" id="POW11673.1"/>
    </source>
</evidence>
<accession>A0A2S4VQ96</accession>
<name>A0A2S4VQ96_9BASI</name>
<reference evidence="2" key="3">
    <citation type="journal article" date="2018" name="Mol. Plant Microbe Interact.">
        <title>Genome sequence resources for the wheat stripe rust pathogen (Puccinia striiformis f. sp. tritici) and the barley stripe rust pathogen (Puccinia striiformis f. sp. hordei).</title>
        <authorList>
            <person name="Xia C."/>
            <person name="Wang M."/>
            <person name="Yin C."/>
            <person name="Cornejo O.E."/>
            <person name="Hulbert S.H."/>
            <person name="Chen X."/>
        </authorList>
    </citation>
    <scope>NUCLEOTIDE SEQUENCE [LARGE SCALE GENOMIC DNA]</scope>
    <source>
        <strain evidence="2">93TX-2</strain>
    </source>
</reference>
<protein>
    <submittedName>
        <fullName evidence="1">Uncharacterized protein</fullName>
    </submittedName>
</protein>
<organism evidence="1 2">
    <name type="scientific">Puccinia striiformis</name>
    <dbReference type="NCBI Taxonomy" id="27350"/>
    <lineage>
        <taxon>Eukaryota</taxon>
        <taxon>Fungi</taxon>
        <taxon>Dikarya</taxon>
        <taxon>Basidiomycota</taxon>
        <taxon>Pucciniomycotina</taxon>
        <taxon>Pucciniomycetes</taxon>
        <taxon>Pucciniales</taxon>
        <taxon>Pucciniaceae</taxon>
        <taxon>Puccinia</taxon>
    </lineage>
</organism>
<gene>
    <name evidence="1" type="ORF">PSHT_08359</name>
</gene>
<comment type="caution">
    <text evidence="1">The sequence shown here is derived from an EMBL/GenBank/DDBJ whole genome shotgun (WGS) entry which is preliminary data.</text>
</comment>
<evidence type="ECO:0000313" key="2">
    <source>
        <dbReference type="Proteomes" id="UP000238274"/>
    </source>
</evidence>
<sequence>MISILSSLQSEINTLISSVLDQSSPSSKQSCHEGFIGGVHVGWILDPLSSPDFSHQQLLVDF</sequence>
<reference evidence="1 2" key="1">
    <citation type="submission" date="2017-12" db="EMBL/GenBank/DDBJ databases">
        <title>Gene loss provides genomic basis for host adaptation in cereal stripe rust fungi.</title>
        <authorList>
            <person name="Xia C."/>
        </authorList>
    </citation>
    <scope>NUCLEOTIDE SEQUENCE [LARGE SCALE GENOMIC DNA]</scope>
    <source>
        <strain evidence="1 2">93TX-2</strain>
    </source>
</reference>